<dbReference type="PANTHER" id="PTHR11076:SF33">
    <property type="entry name" value="DNA POLYMERASE KAPPA"/>
    <property type="match status" value="1"/>
</dbReference>
<name>A0A1X7ID37_9BACT</name>
<dbReference type="GO" id="GO:0006281">
    <property type="term" value="P:DNA repair"/>
    <property type="evidence" value="ECO:0007669"/>
    <property type="project" value="InterPro"/>
</dbReference>
<dbReference type="SUPFAM" id="SSF56672">
    <property type="entry name" value="DNA/RNA polymerases"/>
    <property type="match status" value="1"/>
</dbReference>
<keyword evidence="6" id="KW-1185">Reference proteome</keyword>
<dbReference type="PROSITE" id="PS50173">
    <property type="entry name" value="UMUC"/>
    <property type="match status" value="1"/>
</dbReference>
<dbReference type="InterPro" id="IPR017961">
    <property type="entry name" value="DNA_pol_Y-fam_little_finger"/>
</dbReference>
<organism evidence="5 6">
    <name type="scientific">Marivirga sericea</name>
    <dbReference type="NCBI Taxonomy" id="1028"/>
    <lineage>
        <taxon>Bacteria</taxon>
        <taxon>Pseudomonadati</taxon>
        <taxon>Bacteroidota</taxon>
        <taxon>Cytophagia</taxon>
        <taxon>Cytophagales</taxon>
        <taxon>Marivirgaceae</taxon>
        <taxon>Marivirga</taxon>
    </lineage>
</organism>
<accession>A0A1X7ID37</accession>
<dbReference type="GO" id="GO:0042276">
    <property type="term" value="P:error-prone translesion synthesis"/>
    <property type="evidence" value="ECO:0007669"/>
    <property type="project" value="TreeGrafter"/>
</dbReference>
<dbReference type="InterPro" id="IPR022880">
    <property type="entry name" value="DNApol_IV"/>
</dbReference>
<dbReference type="InterPro" id="IPR043502">
    <property type="entry name" value="DNA/RNA_pol_sf"/>
</dbReference>
<dbReference type="InterPro" id="IPR036775">
    <property type="entry name" value="DNA_pol_Y-fam_lit_finger_sf"/>
</dbReference>
<dbReference type="AlphaFoldDB" id="A0A1X7ID37"/>
<reference evidence="6" key="1">
    <citation type="submission" date="2017-04" db="EMBL/GenBank/DDBJ databases">
        <authorList>
            <person name="Varghese N."/>
            <person name="Submissions S."/>
        </authorList>
    </citation>
    <scope>NUCLEOTIDE SEQUENCE [LARGE SCALE GENOMIC DNA]</scope>
    <source>
        <strain evidence="6">DSM 4125</strain>
    </source>
</reference>
<dbReference type="GO" id="GO:0003684">
    <property type="term" value="F:damaged DNA binding"/>
    <property type="evidence" value="ECO:0007669"/>
    <property type="project" value="InterPro"/>
</dbReference>
<evidence type="ECO:0000256" key="1">
    <source>
        <dbReference type="ARBA" id="ARBA00010945"/>
    </source>
</evidence>
<feature type="domain" description="UmuC" evidence="4">
    <location>
        <begin position="4"/>
        <end position="183"/>
    </location>
</feature>
<dbReference type="OrthoDB" id="9808813at2"/>
<keyword evidence="3" id="KW-0239">DNA-directed DNA polymerase</keyword>
<protein>
    <submittedName>
        <fullName evidence="5">DNA polymerase-4</fullName>
    </submittedName>
</protein>
<dbReference type="PANTHER" id="PTHR11076">
    <property type="entry name" value="DNA REPAIR POLYMERASE UMUC / TRANSFERASE FAMILY MEMBER"/>
    <property type="match status" value="1"/>
</dbReference>
<gene>
    <name evidence="5" type="ORF">SAMN05661096_00522</name>
</gene>
<evidence type="ECO:0000256" key="3">
    <source>
        <dbReference type="ARBA" id="ARBA00022932"/>
    </source>
</evidence>
<dbReference type="RefSeq" id="WP_085515523.1">
    <property type="nucleotide sequence ID" value="NZ_FXAW01000001.1"/>
</dbReference>
<evidence type="ECO:0000313" key="5">
    <source>
        <dbReference type="EMBL" id="SMG12600.1"/>
    </source>
</evidence>
<sequence length="379" mass="43038">MRQIAHIDLDAFFINCTLLKLPDLKGKPLIIGGLNNRGIVASASAEAKKYGVHKSMPTRVALQRCPDAVLLKGDFDLFTKYSDIVNEIMTEKTPLHERAGIDEFYLDMTGMDRFHNTSKFTKELINTIQSETGLSLLYGLSVNKTVAKICTSHARPIGGYEVLENHVQPFLDPHSIRQLPSVGSKTFKLLRRIRIKFIKHIRSLPPEAMNELLGKTGIGIWKKANGIDPTPVIPYSSEKSIGKDFTFDQDTQDLKILKGTLLKLIEFLGFKLRKLNQMCACVSVRIRYSNHDTESMQKKIPFCANDEVLMEVAFELFKKLYHRRMLIRLIGVKISHLVQGSHQINLFTDNAKTIELYQAMDKLKNRYDNPAIVHRALSL</sequence>
<evidence type="ECO:0000256" key="2">
    <source>
        <dbReference type="ARBA" id="ARBA00022457"/>
    </source>
</evidence>
<dbReference type="CDD" id="cd03586">
    <property type="entry name" value="PolY_Pol_IV_kappa"/>
    <property type="match status" value="1"/>
</dbReference>
<dbReference type="Gene3D" id="3.40.1170.60">
    <property type="match status" value="1"/>
</dbReference>
<keyword evidence="3" id="KW-0548">Nucleotidyltransferase</keyword>
<dbReference type="Gene3D" id="1.10.150.20">
    <property type="entry name" value="5' to 3' exonuclease, C-terminal subdomain"/>
    <property type="match status" value="1"/>
</dbReference>
<dbReference type="InterPro" id="IPR001126">
    <property type="entry name" value="UmuC"/>
</dbReference>
<dbReference type="Gene3D" id="3.30.70.270">
    <property type="match status" value="1"/>
</dbReference>
<proteinExistence type="inferred from homology"/>
<keyword evidence="3" id="KW-0808">Transferase</keyword>
<comment type="similarity">
    <text evidence="1">Belongs to the DNA polymerase type-Y family.</text>
</comment>
<evidence type="ECO:0000259" key="4">
    <source>
        <dbReference type="PROSITE" id="PS50173"/>
    </source>
</evidence>
<evidence type="ECO:0000313" key="6">
    <source>
        <dbReference type="Proteomes" id="UP000193804"/>
    </source>
</evidence>
<keyword evidence="2" id="KW-0515">Mutator protein</keyword>
<dbReference type="InterPro" id="IPR050116">
    <property type="entry name" value="DNA_polymerase-Y"/>
</dbReference>
<dbReference type="Pfam" id="PF11799">
    <property type="entry name" value="IMS_C"/>
    <property type="match status" value="1"/>
</dbReference>
<dbReference type="GO" id="GO:0003887">
    <property type="term" value="F:DNA-directed DNA polymerase activity"/>
    <property type="evidence" value="ECO:0007669"/>
    <property type="project" value="UniProtKB-KW"/>
</dbReference>
<dbReference type="SUPFAM" id="SSF100879">
    <property type="entry name" value="Lesion bypass DNA polymerase (Y-family), little finger domain"/>
    <property type="match status" value="1"/>
</dbReference>
<dbReference type="Pfam" id="PF00817">
    <property type="entry name" value="IMS"/>
    <property type="match status" value="1"/>
</dbReference>
<dbReference type="InterPro" id="IPR043128">
    <property type="entry name" value="Rev_trsase/Diguanyl_cyclase"/>
</dbReference>
<dbReference type="Proteomes" id="UP000193804">
    <property type="component" value="Unassembled WGS sequence"/>
</dbReference>
<dbReference type="Gene3D" id="3.30.1490.100">
    <property type="entry name" value="DNA polymerase, Y-family, little finger domain"/>
    <property type="match status" value="1"/>
</dbReference>
<dbReference type="EMBL" id="FXAW01000001">
    <property type="protein sequence ID" value="SMG12600.1"/>
    <property type="molecule type" value="Genomic_DNA"/>
</dbReference>
<dbReference type="STRING" id="1028.SAMN05661096_00522"/>